<feature type="domain" description="Small ribosomal subunit protein uS10" evidence="18">
    <location>
        <begin position="84"/>
        <end position="181"/>
    </location>
</feature>
<accession>W7I7Y0</accession>
<evidence type="ECO:0000256" key="7">
    <source>
        <dbReference type="ARBA" id="ARBA00022840"/>
    </source>
</evidence>
<dbReference type="AlphaFoldDB" id="W7I7Y0"/>
<dbReference type="Gene3D" id="1.10.240.10">
    <property type="entry name" value="Tyrosyl-Transfer RNA Synthetase"/>
    <property type="match status" value="1"/>
</dbReference>
<dbReference type="InterPro" id="IPR036838">
    <property type="entry name" value="Ribosomal_uS10_dom_sf"/>
</dbReference>
<reference evidence="19 20" key="1">
    <citation type="submission" date="2013-05" db="EMBL/GenBank/DDBJ databases">
        <title>Drechslerella stenobrocha genome reveals carnivorous origination and mechanical trapping mechanism of predatory fungi.</title>
        <authorList>
            <person name="Liu X."/>
            <person name="Zhang W."/>
            <person name="Liu K."/>
        </authorList>
    </citation>
    <scope>NUCLEOTIDE SEQUENCE [LARGE SCALE GENOMIC DNA]</scope>
    <source>
        <strain evidence="19 20">248</strain>
    </source>
</reference>
<comment type="similarity">
    <text evidence="2">Belongs to the class-I aminoacyl-tRNA synthetase family.</text>
</comment>
<keyword evidence="11" id="KW-0687">Ribonucleoprotein</keyword>
<dbReference type="Gene3D" id="3.40.50.620">
    <property type="entry name" value="HUPs"/>
    <property type="match status" value="1"/>
</dbReference>
<dbReference type="PANTHER" id="PTHR43766:SF1">
    <property type="entry name" value="TRYPTOPHAN--TRNA LIGASE, MITOCHONDRIAL"/>
    <property type="match status" value="1"/>
</dbReference>
<dbReference type="OrthoDB" id="15808at2759"/>
<evidence type="ECO:0000256" key="9">
    <source>
        <dbReference type="ARBA" id="ARBA00022980"/>
    </source>
</evidence>
<feature type="compositionally biased region" description="Basic and acidic residues" evidence="17">
    <location>
        <begin position="438"/>
        <end position="451"/>
    </location>
</feature>
<dbReference type="GO" id="GO:0004830">
    <property type="term" value="F:tryptophan-tRNA ligase activity"/>
    <property type="evidence" value="ECO:0007669"/>
    <property type="project" value="UniProtKB-EC"/>
</dbReference>
<organism evidence="19 20">
    <name type="scientific">Drechslerella stenobrocha 248</name>
    <dbReference type="NCBI Taxonomy" id="1043628"/>
    <lineage>
        <taxon>Eukaryota</taxon>
        <taxon>Fungi</taxon>
        <taxon>Dikarya</taxon>
        <taxon>Ascomycota</taxon>
        <taxon>Pezizomycotina</taxon>
        <taxon>Orbiliomycetes</taxon>
        <taxon>Orbiliales</taxon>
        <taxon>Orbiliaceae</taxon>
        <taxon>Drechslerella</taxon>
    </lineage>
</organism>
<evidence type="ECO:0000256" key="15">
    <source>
        <dbReference type="ARBA" id="ARBA00069760"/>
    </source>
</evidence>
<feature type="region of interest" description="Disordered" evidence="17">
    <location>
        <begin position="737"/>
        <end position="757"/>
    </location>
</feature>
<dbReference type="InterPro" id="IPR002306">
    <property type="entry name" value="Trp-tRNA-ligase"/>
</dbReference>
<dbReference type="PRINTS" id="PR01039">
    <property type="entry name" value="TRNASYNTHTRP"/>
</dbReference>
<protein>
    <recommendedName>
        <fullName evidence="13">Small ribosomal subunit protein uS10m</fullName>
        <ecNumber evidence="4">6.1.1.2</ecNumber>
    </recommendedName>
    <alternativeName>
        <fullName evidence="14">37S ribosomal protein S10, mitochondrial</fullName>
    </alternativeName>
    <alternativeName>
        <fullName evidence="16">Mitochondrial ribosomal small subunit protein 10</fullName>
    </alternativeName>
    <alternativeName>
        <fullName evidence="15">Tryptophan--tRNA ligase, mitochondrial</fullName>
    </alternativeName>
    <alternativeName>
        <fullName evidence="12">Tryptophanyl-tRNA synthetase</fullName>
    </alternativeName>
</protein>
<comment type="subcellular location">
    <subcellularLocation>
        <location evidence="1">Mitochondrion matrix</location>
    </subcellularLocation>
</comment>
<keyword evidence="8" id="KW-0648">Protein biosynthesis</keyword>
<dbReference type="Gene3D" id="3.30.70.600">
    <property type="entry name" value="Ribosomal protein S10 domain"/>
    <property type="match status" value="1"/>
</dbReference>
<keyword evidence="9" id="KW-0689">Ribosomal protein</keyword>
<evidence type="ECO:0000256" key="6">
    <source>
        <dbReference type="ARBA" id="ARBA00022741"/>
    </source>
</evidence>
<dbReference type="GO" id="GO:0005840">
    <property type="term" value="C:ribosome"/>
    <property type="evidence" value="ECO:0007669"/>
    <property type="project" value="UniProtKB-KW"/>
</dbReference>
<dbReference type="FunFam" id="3.30.70.600:FF:000003">
    <property type="entry name" value="30S ribosomal protein S10"/>
    <property type="match status" value="1"/>
</dbReference>
<dbReference type="SUPFAM" id="SSF54999">
    <property type="entry name" value="Ribosomal protein S10"/>
    <property type="match status" value="1"/>
</dbReference>
<feature type="region of interest" description="Disordered" evidence="17">
    <location>
        <begin position="334"/>
        <end position="356"/>
    </location>
</feature>
<dbReference type="GO" id="GO:1990904">
    <property type="term" value="C:ribonucleoprotein complex"/>
    <property type="evidence" value="ECO:0007669"/>
    <property type="project" value="UniProtKB-KW"/>
</dbReference>
<dbReference type="GO" id="GO:0070183">
    <property type="term" value="P:mitochondrial tryptophanyl-tRNA aminoacylation"/>
    <property type="evidence" value="ECO:0007669"/>
    <property type="project" value="TreeGrafter"/>
</dbReference>
<dbReference type="SMART" id="SM01403">
    <property type="entry name" value="Ribosomal_S10"/>
    <property type="match status" value="1"/>
</dbReference>
<dbReference type="SUPFAM" id="SSF52374">
    <property type="entry name" value="Nucleotidylyl transferase"/>
    <property type="match status" value="1"/>
</dbReference>
<name>W7I7Y0_9PEZI</name>
<evidence type="ECO:0000256" key="8">
    <source>
        <dbReference type="ARBA" id="ARBA00022917"/>
    </source>
</evidence>
<evidence type="ECO:0000256" key="2">
    <source>
        <dbReference type="ARBA" id="ARBA00005594"/>
    </source>
</evidence>
<dbReference type="GO" id="GO:0005759">
    <property type="term" value="C:mitochondrial matrix"/>
    <property type="evidence" value="ECO:0007669"/>
    <property type="project" value="UniProtKB-SubCell"/>
</dbReference>
<dbReference type="EMBL" id="KI966431">
    <property type="protein sequence ID" value="EWC45085.1"/>
    <property type="molecule type" value="Genomic_DNA"/>
</dbReference>
<dbReference type="GO" id="GO:0005524">
    <property type="term" value="F:ATP binding"/>
    <property type="evidence" value="ECO:0007669"/>
    <property type="project" value="UniProtKB-KW"/>
</dbReference>
<evidence type="ECO:0000256" key="10">
    <source>
        <dbReference type="ARBA" id="ARBA00023146"/>
    </source>
</evidence>
<evidence type="ECO:0000256" key="5">
    <source>
        <dbReference type="ARBA" id="ARBA00022598"/>
    </source>
</evidence>
<evidence type="ECO:0000259" key="18">
    <source>
        <dbReference type="SMART" id="SM01403"/>
    </source>
</evidence>
<gene>
    <name evidence="19" type="ORF">DRE_06224</name>
</gene>
<feature type="compositionally biased region" description="Polar residues" evidence="17">
    <location>
        <begin position="737"/>
        <end position="754"/>
    </location>
</feature>
<dbReference type="CDD" id="cd00806">
    <property type="entry name" value="TrpRS_core"/>
    <property type="match status" value="1"/>
</dbReference>
<dbReference type="Pfam" id="PF00338">
    <property type="entry name" value="Ribosomal_S10"/>
    <property type="match status" value="1"/>
</dbReference>
<evidence type="ECO:0000256" key="17">
    <source>
        <dbReference type="SAM" id="MobiDB-lite"/>
    </source>
</evidence>
<dbReference type="PANTHER" id="PTHR43766">
    <property type="entry name" value="TRYPTOPHAN--TRNA LIGASE, MITOCHONDRIAL"/>
    <property type="match status" value="1"/>
</dbReference>
<proteinExistence type="inferred from homology"/>
<dbReference type="Pfam" id="PF00579">
    <property type="entry name" value="tRNA-synt_1b"/>
    <property type="match status" value="1"/>
</dbReference>
<keyword evidence="20" id="KW-1185">Reference proteome</keyword>
<evidence type="ECO:0000256" key="1">
    <source>
        <dbReference type="ARBA" id="ARBA00004305"/>
    </source>
</evidence>
<dbReference type="InterPro" id="IPR001412">
    <property type="entry name" value="aa-tRNA-synth_I_CS"/>
</dbReference>
<evidence type="ECO:0000256" key="13">
    <source>
        <dbReference type="ARBA" id="ARBA00035261"/>
    </source>
</evidence>
<evidence type="ECO:0000256" key="12">
    <source>
        <dbReference type="ARBA" id="ARBA00030268"/>
    </source>
</evidence>
<evidence type="ECO:0000256" key="14">
    <source>
        <dbReference type="ARBA" id="ARBA00042916"/>
    </source>
</evidence>
<keyword evidence="6" id="KW-0547">Nucleotide-binding</keyword>
<dbReference type="FunFam" id="1.10.240.10:FF:000002">
    <property type="entry name" value="Tryptophan--tRNA ligase"/>
    <property type="match status" value="1"/>
</dbReference>
<dbReference type="GO" id="GO:0003735">
    <property type="term" value="F:structural constituent of ribosome"/>
    <property type="evidence" value="ECO:0007669"/>
    <property type="project" value="InterPro"/>
</dbReference>
<evidence type="ECO:0000313" key="20">
    <source>
        <dbReference type="Proteomes" id="UP000024837"/>
    </source>
</evidence>
<dbReference type="PROSITE" id="PS00178">
    <property type="entry name" value="AA_TRNA_LIGASE_I"/>
    <property type="match status" value="1"/>
</dbReference>
<evidence type="ECO:0000313" key="19">
    <source>
        <dbReference type="EMBL" id="EWC45085.1"/>
    </source>
</evidence>
<dbReference type="Proteomes" id="UP000024837">
    <property type="component" value="Unassembled WGS sequence"/>
</dbReference>
<feature type="region of interest" description="Disordered" evidence="17">
    <location>
        <begin position="418"/>
        <end position="516"/>
    </location>
</feature>
<comment type="similarity">
    <text evidence="3">Belongs to the universal ribosomal protein uS10 family.</text>
</comment>
<evidence type="ECO:0000256" key="11">
    <source>
        <dbReference type="ARBA" id="ARBA00023274"/>
    </source>
</evidence>
<dbReference type="InterPro" id="IPR002305">
    <property type="entry name" value="aa-tRNA-synth_Ic"/>
</dbReference>
<dbReference type="EC" id="6.1.1.2" evidence="4"/>
<dbReference type="InterPro" id="IPR027486">
    <property type="entry name" value="Ribosomal_uS10_dom"/>
</dbReference>
<keyword evidence="7" id="KW-0067">ATP-binding</keyword>
<dbReference type="FunFam" id="3.40.50.620:FF:000082">
    <property type="entry name" value="MSW1p Mitochondrial tryptophanyl-tRNA synthetase"/>
    <property type="match status" value="1"/>
</dbReference>
<dbReference type="NCBIfam" id="TIGR00233">
    <property type="entry name" value="trpS"/>
    <property type="match status" value="1"/>
</dbReference>
<dbReference type="InterPro" id="IPR050203">
    <property type="entry name" value="Trp-tRNA_synthetase"/>
</dbReference>
<dbReference type="HOGENOM" id="CLU_328186_0_0_1"/>
<dbReference type="InterPro" id="IPR014729">
    <property type="entry name" value="Rossmann-like_a/b/a_fold"/>
</dbReference>
<keyword evidence="10" id="KW-0030">Aminoacyl-tRNA synthetase</keyword>
<evidence type="ECO:0000256" key="3">
    <source>
        <dbReference type="ARBA" id="ARBA00007102"/>
    </source>
</evidence>
<evidence type="ECO:0000256" key="4">
    <source>
        <dbReference type="ARBA" id="ARBA00013161"/>
    </source>
</evidence>
<dbReference type="HAMAP" id="MF_00508">
    <property type="entry name" value="Ribosomal_uS10"/>
    <property type="match status" value="1"/>
</dbReference>
<evidence type="ECO:0000256" key="16">
    <source>
        <dbReference type="ARBA" id="ARBA00078476"/>
    </source>
</evidence>
<keyword evidence="5" id="KW-0436">Ligase</keyword>
<sequence>MLRRLAASTVRSRRYISTQAVRYQALEPLPASEPPSFAPAKWGQVYDKEFDDSKAQDAPVPLAVRAMYHAPLKVPAEFNVPSCDLQIRSFNLKNVEFFADFALRAAYYLKLPAAGPVPLPRRTERWTVPKSNFVHKKSQQNFERVTYRRLVQIKDAHPDVVQVWLGFLRKHEYYGIGMKANVYTFEKLGTGSHFAEKLSAIKERADAGKADHNQQLSAMQKAFRAGHALPAQKTKGSPERQREIKFAAKYDRLQKGTRSVATELNKIAREMNIAFEYRKSKKHARQEAGLELLNRIRSQRLEWDKLAGRSRRLAKTIRSMREIETNANSIASELKKGRKQLQPKPQLPKQVTRESTRKFREAGNALVSSSRKIRALHKQIASFAKDRSGPHPRAVEEAFRASHKDILGLGDLISEVKLQKIPTGDTPSSTKENSPVELEGHPEVMAEEQKAEPSGATPPPQPTESEEIVAADSDPVPPPAQEAANAEEVKGAKEIQINNPAEENKNRLPTATAHPSRIQISCAQTRLLSTTPPTQPEVVFSGIQPTGVPHLGNYLGALKHWVGIQDAAPPESTLLYCVVDLHAITQPQIPDDLRRRRRETLAMLLAIGLRPERCVIFEQSKVPAHAMLMWILSTLAPTNLLARQTQWKTKLAASEERSPLDPDGVSKLKLGLFSYPVLQAADILLYKTTSVPVGEDQVQHLELARNLAGKFNRAFGKTFAIPQVKLAPAKRVMSLNSPTTKMSKSGPANSQINLDHSEDEIRKRIKTAITDSISGITYDPENRPGVSNLVEILGNMTDRSDWEAVARECEGLSMKEFKERVADSLVEGLAGIRKEYTRIVAGDESYLDDLAKSGAEKANMMADETMQTVMRAIGMR</sequence>
<dbReference type="InterPro" id="IPR001848">
    <property type="entry name" value="Ribosomal_uS10"/>
</dbReference>